<protein>
    <submittedName>
        <fullName evidence="2">Uncharacterized protein</fullName>
    </submittedName>
</protein>
<organism evidence="2 3">
    <name type="scientific">Sphingobium cyanobacteriorum</name>
    <dbReference type="NCBI Taxonomy" id="3063954"/>
    <lineage>
        <taxon>Bacteria</taxon>
        <taxon>Pseudomonadati</taxon>
        <taxon>Pseudomonadota</taxon>
        <taxon>Alphaproteobacteria</taxon>
        <taxon>Sphingomonadales</taxon>
        <taxon>Sphingomonadaceae</taxon>
        <taxon>Sphingobium</taxon>
    </lineage>
</organism>
<dbReference type="EMBL" id="JAUQOM010000002">
    <property type="protein sequence ID" value="MDO7834357.1"/>
    <property type="molecule type" value="Genomic_DNA"/>
</dbReference>
<feature type="region of interest" description="Disordered" evidence="1">
    <location>
        <begin position="1"/>
        <end position="44"/>
    </location>
</feature>
<sequence>MARKRDYKAEYQRRIANAEKRGQSRSQARGHAKAGETSASAKGKVGGDKFEAALKLYRQTGNQAAAAKTQGIAPERFRRFLRENVQISGRGKSLKITDTRPRLMTVISDGQVSSIHLNGADEASLNGKYLNAVRTLLVNNDPGTISPFAGRSVIDADGNPHPLETDVNELYRLAASGDALFHDVYRLTQ</sequence>
<evidence type="ECO:0000313" key="2">
    <source>
        <dbReference type="EMBL" id="MDO7834357.1"/>
    </source>
</evidence>
<proteinExistence type="predicted"/>
<reference evidence="2" key="1">
    <citation type="submission" date="2023-07" db="EMBL/GenBank/DDBJ databases">
        <title>Bacterial whole genome sequence for Sphingobium sp. HBC34.</title>
        <authorList>
            <person name="Le V."/>
            <person name="Ko S.-R."/>
            <person name="Ahn C.-Y."/>
            <person name="Oh H.-M."/>
        </authorList>
    </citation>
    <scope>NUCLEOTIDE SEQUENCE</scope>
    <source>
        <strain evidence="2">HBC34</strain>
    </source>
</reference>
<comment type="caution">
    <text evidence="2">The sequence shown here is derived from an EMBL/GenBank/DDBJ whole genome shotgun (WGS) entry which is preliminary data.</text>
</comment>
<accession>A0ABT8ZIJ2</accession>
<evidence type="ECO:0000256" key="1">
    <source>
        <dbReference type="SAM" id="MobiDB-lite"/>
    </source>
</evidence>
<evidence type="ECO:0000313" key="3">
    <source>
        <dbReference type="Proteomes" id="UP001176471"/>
    </source>
</evidence>
<keyword evidence="3" id="KW-1185">Reference proteome</keyword>
<gene>
    <name evidence="2" type="ORF">Q4610_04800</name>
</gene>
<feature type="compositionally biased region" description="Basic and acidic residues" evidence="1">
    <location>
        <begin position="7"/>
        <end position="22"/>
    </location>
</feature>
<dbReference type="Proteomes" id="UP001176471">
    <property type="component" value="Unassembled WGS sequence"/>
</dbReference>
<dbReference type="RefSeq" id="WP_304534878.1">
    <property type="nucleotide sequence ID" value="NZ_JAUQOM010000002.1"/>
</dbReference>
<name>A0ABT8ZIJ2_9SPHN</name>